<comment type="subcellular location">
    <subcellularLocation>
        <location evidence="1">Membrane</location>
        <topology evidence="1">Multi-pass membrane protein</topology>
    </subcellularLocation>
</comment>
<feature type="transmembrane region" description="Helical" evidence="5">
    <location>
        <begin position="328"/>
        <end position="349"/>
    </location>
</feature>
<feature type="transmembrane region" description="Helical" evidence="5">
    <location>
        <begin position="185"/>
        <end position="212"/>
    </location>
</feature>
<dbReference type="InterPro" id="IPR001046">
    <property type="entry name" value="NRAMP_fam"/>
</dbReference>
<feature type="transmembrane region" description="Helical" evidence="5">
    <location>
        <begin position="355"/>
        <end position="375"/>
    </location>
</feature>
<comment type="caution">
    <text evidence="6">The sequence shown here is derived from an EMBL/GenBank/DDBJ whole genome shotgun (WGS) entry which is preliminary data.</text>
</comment>
<feature type="transmembrane region" description="Helical" evidence="5">
    <location>
        <begin position="40"/>
        <end position="60"/>
    </location>
</feature>
<keyword evidence="3 5" id="KW-1133">Transmembrane helix</keyword>
<name>A0A444VKA2_9FLAO</name>
<dbReference type="RefSeq" id="WP_129654882.1">
    <property type="nucleotide sequence ID" value="NZ_ML142911.1"/>
</dbReference>
<keyword evidence="2 5" id="KW-0812">Transmembrane</keyword>
<feature type="transmembrane region" description="Helical" evidence="5">
    <location>
        <begin position="148"/>
        <end position="165"/>
    </location>
</feature>
<keyword evidence="7" id="KW-1185">Reference proteome</keyword>
<accession>A0A444VKA2</accession>
<proteinExistence type="predicted"/>
<dbReference type="GO" id="GO:0016020">
    <property type="term" value="C:membrane"/>
    <property type="evidence" value="ECO:0007669"/>
    <property type="project" value="UniProtKB-SubCell"/>
</dbReference>
<dbReference type="GO" id="GO:0046873">
    <property type="term" value="F:metal ion transmembrane transporter activity"/>
    <property type="evidence" value="ECO:0007669"/>
    <property type="project" value="InterPro"/>
</dbReference>
<dbReference type="Proteomes" id="UP000290261">
    <property type="component" value="Unassembled WGS sequence"/>
</dbReference>
<evidence type="ECO:0000256" key="1">
    <source>
        <dbReference type="ARBA" id="ARBA00004141"/>
    </source>
</evidence>
<dbReference type="AlphaFoldDB" id="A0A444VKA2"/>
<evidence type="ECO:0000313" key="6">
    <source>
        <dbReference type="EMBL" id="RYC51191.1"/>
    </source>
</evidence>
<evidence type="ECO:0000256" key="2">
    <source>
        <dbReference type="ARBA" id="ARBA00022692"/>
    </source>
</evidence>
<gene>
    <name evidence="6" type="ORF">DN53_16300</name>
</gene>
<protein>
    <submittedName>
        <fullName evidence="6">NRAMP family protein</fullName>
    </submittedName>
</protein>
<evidence type="ECO:0000256" key="4">
    <source>
        <dbReference type="ARBA" id="ARBA00023136"/>
    </source>
</evidence>
<evidence type="ECO:0000256" key="3">
    <source>
        <dbReference type="ARBA" id="ARBA00022989"/>
    </source>
</evidence>
<dbReference type="Pfam" id="PF01566">
    <property type="entry name" value="Nramp"/>
    <property type="match status" value="1"/>
</dbReference>
<dbReference type="EMBL" id="JJMP01000007">
    <property type="protein sequence ID" value="RYC51191.1"/>
    <property type="molecule type" value="Genomic_DNA"/>
</dbReference>
<feature type="transmembrane region" description="Helical" evidence="5">
    <location>
        <begin position="233"/>
        <end position="253"/>
    </location>
</feature>
<sequence>MTKPKSLLKALGPGLLFASMAIGTSHLVLSTKAGAQYGWIMVIPILLANILKYPFFEFGIRYTTVTEKSLVEGYLNLGKTYLWVYAFVTLISTFTVLAALYVVTAGLFMNLFAISSMGAGTISLCLFVFISLLLIIGKYRFLENSLKAVISILFVALLVTTALVLEKGPVPESQSYLRPEIFNEAGVLFLIGLMGWMPTAVEASGWVSLWGMENLKTMKEKPTLKLALQEFNVGYFLTALLAVFFLIIGWMTLYGTGTELSGSAVVFADQVVNLFTTHIGNWAYLFIAVAAFATMFSTCMTAHDAISRVSLDVLEKLFPEKESLKSKNAFAIMVLCMALVNWAVITLFGANMGHLVALATFVSFVLAPLLGWMNLKTVMGKDIPKPYKPKIGLQVLTYSGIVFLSLFALYYCWMLLM</sequence>
<evidence type="ECO:0000256" key="5">
    <source>
        <dbReference type="SAM" id="Phobius"/>
    </source>
</evidence>
<feature type="transmembrane region" description="Helical" evidence="5">
    <location>
        <begin position="109"/>
        <end position="136"/>
    </location>
</feature>
<feature type="transmembrane region" description="Helical" evidence="5">
    <location>
        <begin position="81"/>
        <end position="103"/>
    </location>
</feature>
<reference evidence="6 7" key="1">
    <citation type="submission" date="2014-04" db="EMBL/GenBank/DDBJ databases">
        <title>Whole genome of Muricauda olearia.</title>
        <authorList>
            <person name="Zhang X.-H."/>
            <person name="Tang K."/>
        </authorList>
    </citation>
    <scope>NUCLEOTIDE SEQUENCE [LARGE SCALE GENOMIC DNA]</scope>
    <source>
        <strain evidence="6 7">Th120</strain>
    </source>
</reference>
<keyword evidence="4 5" id="KW-0472">Membrane</keyword>
<organism evidence="6 7">
    <name type="scientific">Flagellimonas olearia</name>
    <dbReference type="NCBI Taxonomy" id="552546"/>
    <lineage>
        <taxon>Bacteria</taxon>
        <taxon>Pseudomonadati</taxon>
        <taxon>Bacteroidota</taxon>
        <taxon>Flavobacteriia</taxon>
        <taxon>Flavobacteriales</taxon>
        <taxon>Flavobacteriaceae</taxon>
        <taxon>Flagellimonas</taxon>
    </lineage>
</organism>
<feature type="transmembrane region" description="Helical" evidence="5">
    <location>
        <begin position="282"/>
        <end position="307"/>
    </location>
</feature>
<evidence type="ECO:0000313" key="7">
    <source>
        <dbReference type="Proteomes" id="UP000290261"/>
    </source>
</evidence>
<feature type="transmembrane region" description="Helical" evidence="5">
    <location>
        <begin position="395"/>
        <end position="416"/>
    </location>
</feature>